<proteinExistence type="predicted"/>
<dbReference type="EMBL" id="GBRH01200995">
    <property type="protein sequence ID" value="JAD96900.1"/>
    <property type="molecule type" value="Transcribed_RNA"/>
</dbReference>
<reference evidence="1" key="1">
    <citation type="submission" date="2014-09" db="EMBL/GenBank/DDBJ databases">
        <authorList>
            <person name="Magalhaes I.L.F."/>
            <person name="Oliveira U."/>
            <person name="Santos F.R."/>
            <person name="Vidigal T.H.D.A."/>
            <person name="Brescovit A.D."/>
            <person name="Santos A.J."/>
        </authorList>
    </citation>
    <scope>NUCLEOTIDE SEQUENCE</scope>
    <source>
        <tissue evidence="1">Shoot tissue taken approximately 20 cm above the soil surface</tissue>
    </source>
</reference>
<organism evidence="1">
    <name type="scientific">Arundo donax</name>
    <name type="common">Giant reed</name>
    <name type="synonym">Donax arundinaceus</name>
    <dbReference type="NCBI Taxonomy" id="35708"/>
    <lineage>
        <taxon>Eukaryota</taxon>
        <taxon>Viridiplantae</taxon>
        <taxon>Streptophyta</taxon>
        <taxon>Embryophyta</taxon>
        <taxon>Tracheophyta</taxon>
        <taxon>Spermatophyta</taxon>
        <taxon>Magnoliopsida</taxon>
        <taxon>Liliopsida</taxon>
        <taxon>Poales</taxon>
        <taxon>Poaceae</taxon>
        <taxon>PACMAD clade</taxon>
        <taxon>Arundinoideae</taxon>
        <taxon>Arundineae</taxon>
        <taxon>Arundo</taxon>
    </lineage>
</organism>
<evidence type="ECO:0000313" key="1">
    <source>
        <dbReference type="EMBL" id="JAD96900.1"/>
    </source>
</evidence>
<reference evidence="1" key="2">
    <citation type="journal article" date="2015" name="Data Brief">
        <title>Shoot transcriptome of the giant reed, Arundo donax.</title>
        <authorList>
            <person name="Barrero R.A."/>
            <person name="Guerrero F.D."/>
            <person name="Moolhuijzen P."/>
            <person name="Goolsby J.A."/>
            <person name="Tidwell J."/>
            <person name="Bellgard S.E."/>
            <person name="Bellgard M.I."/>
        </authorList>
    </citation>
    <scope>NUCLEOTIDE SEQUENCE</scope>
    <source>
        <tissue evidence="1">Shoot tissue taken approximately 20 cm above the soil surface</tissue>
    </source>
</reference>
<protein>
    <submittedName>
        <fullName evidence="1">Uncharacterized protein</fullName>
    </submittedName>
</protein>
<sequence>MQATVLTNMSELPVCCGVNTVCPGSRSAIVPHLFHPFLLFAIVLRCSKLQYWAKLNSSNLAGETS</sequence>
<accession>A0A0A9EG98</accession>
<dbReference type="AlphaFoldDB" id="A0A0A9EG98"/>
<name>A0A0A9EG98_ARUDO</name>